<keyword evidence="3" id="KW-0720">Serine protease</keyword>
<accession>E0TF51</accession>
<dbReference type="KEGG" id="pbr:PB2503_04472"/>
<feature type="domain" description="Peptidase S9A N-terminal" evidence="6">
    <location>
        <begin position="50"/>
        <end position="431"/>
    </location>
</feature>
<dbReference type="InterPro" id="IPR002470">
    <property type="entry name" value="Peptidase_S9A"/>
</dbReference>
<dbReference type="GO" id="GO:0004252">
    <property type="term" value="F:serine-type endopeptidase activity"/>
    <property type="evidence" value="ECO:0007669"/>
    <property type="project" value="InterPro"/>
</dbReference>
<dbReference type="GO" id="GO:0006508">
    <property type="term" value="P:proteolysis"/>
    <property type="evidence" value="ECO:0007669"/>
    <property type="project" value="UniProtKB-KW"/>
</dbReference>
<dbReference type="RefSeq" id="WP_013299943.1">
    <property type="nucleotide sequence ID" value="NC_014414.1"/>
</dbReference>
<sequence length="716" mass="77990">MIGPLGNSSIRPLSLLLVIAGLSLGACGGRSDTPEDNDSDQMRQAMADGTDPNLWLEEVEGERALDWVRAENARSLEELQSHAAYAPMLAEAREILTSQDRIPEVSLRDGFAYNFWQDDTHVRGLWRRMPTAAYVTGGTEWETLLDIDALAEAEGENWVFEGALCVAPDYRRCMVTLSRGGSDAAVKREYDIAEKAFVEDGFFLDEAKSGVAWAGEDTLLIATDFGDNSLTESGYPRIVKRWQRGTAFAEAETLFEGEAEDVGVWPFSSWTGDAYQAGVVRAETFYDSVHYLITDKGLSALPFPPKTDLAGITQGLAIASLNQDWTYEGVDYPLGAVIGLDLADGGIQTIYAPADRTAVQAVVPFKGGLYLTLLDNIRGRLLMAQPRSLGWQTNTIDLPDNGVVSIGAVDEMTGDLLVSYENPSQPETLYYQKAGGVPTAIKSQPVFYAAEGVVTRQFEAISRDGTVIPYFVTAKESVLEAGPAPTIQYGYGGFQVSILPTYSGTTGRLWLERGGVYVIANIRGGGEFGPAWHQAGLKTERQKIYDDFFAVSESLIEKGITTPAQLGILGGSNGGLLMGVSLTQRPDLYGAVGIGVPLLDMLRFDQLLAGASWVGEYGSPDIAEERAFLETISPYHNLDPEADYPRPYFFTSTKDDRVHPGHARKMARLMQAYGHPFLYYENIEGGHGAAANLDQQAIRLALQFTYFGAELGLLAD</sequence>
<dbReference type="PANTHER" id="PTHR42881:SF13">
    <property type="entry name" value="PROLYL ENDOPEPTIDASE"/>
    <property type="match status" value="1"/>
</dbReference>
<dbReference type="Pfam" id="PF02897">
    <property type="entry name" value="Peptidase_S9_N"/>
    <property type="match status" value="1"/>
</dbReference>
<protein>
    <submittedName>
        <fullName evidence="7">Prolyl oligopeptidase family protein</fullName>
    </submittedName>
</protein>
<dbReference type="AlphaFoldDB" id="E0TF51"/>
<dbReference type="Proteomes" id="UP000001302">
    <property type="component" value="Chromosome"/>
</dbReference>
<dbReference type="eggNOG" id="COG1505">
    <property type="taxonomic scope" value="Bacteria"/>
</dbReference>
<dbReference type="Gene3D" id="2.130.10.120">
    <property type="entry name" value="Prolyl oligopeptidase, N-terminal domain"/>
    <property type="match status" value="1"/>
</dbReference>
<dbReference type="EMBL" id="CP002156">
    <property type="protein sequence ID" value="ADM08969.1"/>
    <property type="molecule type" value="Genomic_DNA"/>
</dbReference>
<dbReference type="SUPFAM" id="SSF53474">
    <property type="entry name" value="alpha/beta-Hydrolases"/>
    <property type="match status" value="1"/>
</dbReference>
<dbReference type="PANTHER" id="PTHR42881">
    <property type="entry name" value="PROLYL ENDOPEPTIDASE"/>
    <property type="match status" value="1"/>
</dbReference>
<dbReference type="InterPro" id="IPR023302">
    <property type="entry name" value="Pept_S9A_N"/>
</dbReference>
<dbReference type="STRING" id="314260.PB2503_04472"/>
<dbReference type="InterPro" id="IPR001375">
    <property type="entry name" value="Peptidase_S9_cat"/>
</dbReference>
<evidence type="ECO:0000256" key="3">
    <source>
        <dbReference type="ARBA" id="ARBA00022825"/>
    </source>
</evidence>
<evidence type="ECO:0000313" key="8">
    <source>
        <dbReference type="Proteomes" id="UP000001302"/>
    </source>
</evidence>
<dbReference type="PRINTS" id="PR00862">
    <property type="entry name" value="PROLIGOPTASE"/>
</dbReference>
<name>E0TF51_PARBH</name>
<keyword evidence="8" id="KW-1185">Reference proteome</keyword>
<dbReference type="GO" id="GO:0070012">
    <property type="term" value="F:oligopeptidase activity"/>
    <property type="evidence" value="ECO:0007669"/>
    <property type="project" value="TreeGrafter"/>
</dbReference>
<keyword evidence="1" id="KW-0645">Protease</keyword>
<dbReference type="InterPro" id="IPR029058">
    <property type="entry name" value="AB_hydrolase_fold"/>
</dbReference>
<dbReference type="Gene3D" id="3.40.50.1820">
    <property type="entry name" value="alpha/beta hydrolase"/>
    <property type="match status" value="1"/>
</dbReference>
<evidence type="ECO:0000259" key="6">
    <source>
        <dbReference type="Pfam" id="PF02897"/>
    </source>
</evidence>
<evidence type="ECO:0000256" key="1">
    <source>
        <dbReference type="ARBA" id="ARBA00022670"/>
    </source>
</evidence>
<reference evidence="7 8" key="2">
    <citation type="journal article" date="2011" name="J. Bacteriol.">
        <title>Complete genome sequence of strain HTCC2503T of Parvularcula bermudensis, the type species of the order "Parvularculales" in the class Alphaproteobacteria.</title>
        <authorList>
            <person name="Oh H.M."/>
            <person name="Kang I."/>
            <person name="Vergin K.L."/>
            <person name="Kang D."/>
            <person name="Rhee K.H."/>
            <person name="Giovannoni S.J."/>
            <person name="Cho J.C."/>
        </authorList>
    </citation>
    <scope>NUCLEOTIDE SEQUENCE [LARGE SCALE GENOMIC DNA]</scope>
    <source>
        <strain evidence="8">ATCC BAA-594 / HTCC2503 / KCTC 12087</strain>
    </source>
</reference>
<dbReference type="InterPro" id="IPR051167">
    <property type="entry name" value="Prolyl_oligopep/macrocyclase"/>
</dbReference>
<feature type="region of interest" description="Disordered" evidence="4">
    <location>
        <begin position="30"/>
        <end position="49"/>
    </location>
</feature>
<proteinExistence type="predicted"/>
<dbReference type="Pfam" id="PF00326">
    <property type="entry name" value="Peptidase_S9"/>
    <property type="match status" value="1"/>
</dbReference>
<gene>
    <name evidence="7" type="ordered locus">PB2503_04472</name>
</gene>
<evidence type="ECO:0000313" key="7">
    <source>
        <dbReference type="EMBL" id="ADM08969.1"/>
    </source>
</evidence>
<keyword evidence="2" id="KW-0378">Hydrolase</keyword>
<evidence type="ECO:0000256" key="2">
    <source>
        <dbReference type="ARBA" id="ARBA00022801"/>
    </source>
</evidence>
<dbReference type="HOGENOM" id="CLU_011290_4_0_5"/>
<organism evidence="7 8">
    <name type="scientific">Parvularcula bermudensis (strain ATCC BAA-594 / HTCC2503 / KCTC 12087)</name>
    <dbReference type="NCBI Taxonomy" id="314260"/>
    <lineage>
        <taxon>Bacteria</taxon>
        <taxon>Pseudomonadati</taxon>
        <taxon>Pseudomonadota</taxon>
        <taxon>Alphaproteobacteria</taxon>
        <taxon>Parvularculales</taxon>
        <taxon>Parvularculaceae</taxon>
        <taxon>Parvularcula</taxon>
    </lineage>
</organism>
<reference evidence="8" key="1">
    <citation type="submission" date="2010-08" db="EMBL/GenBank/DDBJ databases">
        <title>Genome sequence of Parvularcula bermudensis HTCC2503.</title>
        <authorList>
            <person name="Kang D.-M."/>
            <person name="Oh H.-M."/>
            <person name="Cho J.-C."/>
        </authorList>
    </citation>
    <scope>NUCLEOTIDE SEQUENCE [LARGE SCALE GENOMIC DNA]</scope>
    <source>
        <strain evidence="8">ATCC BAA-594 / HTCC2503 / KCTC 12087</strain>
    </source>
</reference>
<dbReference type="SUPFAM" id="SSF50993">
    <property type="entry name" value="Peptidase/esterase 'gauge' domain"/>
    <property type="match status" value="1"/>
</dbReference>
<dbReference type="GO" id="GO:0005829">
    <property type="term" value="C:cytosol"/>
    <property type="evidence" value="ECO:0007669"/>
    <property type="project" value="TreeGrafter"/>
</dbReference>
<evidence type="ECO:0000256" key="4">
    <source>
        <dbReference type="SAM" id="MobiDB-lite"/>
    </source>
</evidence>
<feature type="domain" description="Peptidase S9 prolyl oligopeptidase catalytic" evidence="5">
    <location>
        <begin position="509"/>
        <end position="711"/>
    </location>
</feature>
<evidence type="ECO:0000259" key="5">
    <source>
        <dbReference type="Pfam" id="PF00326"/>
    </source>
</evidence>